<protein>
    <submittedName>
        <fullName evidence="1">Uncharacterized protein</fullName>
    </submittedName>
</protein>
<evidence type="ECO:0000313" key="2">
    <source>
        <dbReference type="Proteomes" id="UP000688137"/>
    </source>
</evidence>
<dbReference type="EMBL" id="CAJJDM010000046">
    <property type="protein sequence ID" value="CAD8070513.1"/>
    <property type="molecule type" value="Genomic_DNA"/>
</dbReference>
<dbReference type="Proteomes" id="UP000688137">
    <property type="component" value="Unassembled WGS sequence"/>
</dbReference>
<evidence type="ECO:0000313" key="1">
    <source>
        <dbReference type="EMBL" id="CAD8070513.1"/>
    </source>
</evidence>
<name>A0A8S1LYA6_PARPR</name>
<accession>A0A8S1LYA6</accession>
<keyword evidence="2" id="KW-1185">Reference proteome</keyword>
<dbReference type="AlphaFoldDB" id="A0A8S1LYA6"/>
<comment type="caution">
    <text evidence="1">The sequence shown here is derived from an EMBL/GenBank/DDBJ whole genome shotgun (WGS) entry which is preliminary data.</text>
</comment>
<sequence>MEISEKTKEIINQRIQSIIMNQGLKATKIYYLKKLNIMITKRIIVIKVQKCQKNMLLKNGSRTIMFLFRINRQQTEYQERTKEKQKKRNQKNGFALMNLRNDSQLSSENTIRRRKSQIDWLYSTQIYSDNILIFNRVQMQNLFTPTELVHFGENQLLYETEEIQDQKFFNQGIIESKFTIQKSVKRLRLLYLDVLLQCSKCKQIIQVETNFIKQTQSPAILINHCNQNIRIDFFHSKCTKLIRQQQKPKQLLKLDCSCSLCGQQFRKNCYYKS</sequence>
<reference evidence="1" key="1">
    <citation type="submission" date="2021-01" db="EMBL/GenBank/DDBJ databases">
        <authorList>
            <consortium name="Genoscope - CEA"/>
            <person name="William W."/>
        </authorList>
    </citation>
    <scope>NUCLEOTIDE SEQUENCE</scope>
</reference>
<organism evidence="1 2">
    <name type="scientific">Paramecium primaurelia</name>
    <dbReference type="NCBI Taxonomy" id="5886"/>
    <lineage>
        <taxon>Eukaryota</taxon>
        <taxon>Sar</taxon>
        <taxon>Alveolata</taxon>
        <taxon>Ciliophora</taxon>
        <taxon>Intramacronucleata</taxon>
        <taxon>Oligohymenophorea</taxon>
        <taxon>Peniculida</taxon>
        <taxon>Parameciidae</taxon>
        <taxon>Paramecium</taxon>
    </lineage>
</organism>
<gene>
    <name evidence="1" type="ORF">PPRIM_AZ9-3.1.T0460001</name>
</gene>
<proteinExistence type="predicted"/>